<dbReference type="AlphaFoldDB" id="A0A255H8S5"/>
<protein>
    <recommendedName>
        <fullName evidence="4">Lipoprotein</fullName>
    </recommendedName>
</protein>
<comment type="caution">
    <text evidence="2">The sequence shown here is derived from an EMBL/GenBank/DDBJ whole genome shotgun (WGS) entry which is preliminary data.</text>
</comment>
<dbReference type="OrthoDB" id="9974431at2"/>
<accession>A0A255H8S5</accession>
<dbReference type="Gene3D" id="3.10.450.50">
    <property type="match status" value="1"/>
</dbReference>
<proteinExistence type="predicted"/>
<evidence type="ECO:0000313" key="2">
    <source>
        <dbReference type="EMBL" id="OYO24138.1"/>
    </source>
</evidence>
<dbReference type="RefSeq" id="WP_094363018.1">
    <property type="nucleotide sequence ID" value="NZ_NMVQ01000005.1"/>
</dbReference>
<reference evidence="2 3" key="1">
    <citation type="submission" date="2017-07" db="EMBL/GenBank/DDBJ databases">
        <title>Draft whole genome sequences of clinical Proprionibacteriaceae strains.</title>
        <authorList>
            <person name="Bernier A.-M."/>
            <person name="Bernard K."/>
            <person name="Domingo M.-C."/>
        </authorList>
    </citation>
    <scope>NUCLEOTIDE SEQUENCE [LARGE SCALE GENOMIC DNA]</scope>
    <source>
        <strain evidence="2 3">NML 130396</strain>
    </source>
</reference>
<evidence type="ECO:0000313" key="3">
    <source>
        <dbReference type="Proteomes" id="UP000216311"/>
    </source>
</evidence>
<dbReference type="Proteomes" id="UP000216311">
    <property type="component" value="Unassembled WGS sequence"/>
</dbReference>
<keyword evidence="3" id="KW-1185">Reference proteome</keyword>
<feature type="region of interest" description="Disordered" evidence="1">
    <location>
        <begin position="17"/>
        <end position="84"/>
    </location>
</feature>
<feature type="compositionally biased region" description="Low complexity" evidence="1">
    <location>
        <begin position="39"/>
        <end position="69"/>
    </location>
</feature>
<dbReference type="EMBL" id="NMVQ01000005">
    <property type="protein sequence ID" value="OYO24138.1"/>
    <property type="molecule type" value="Genomic_DNA"/>
</dbReference>
<sequence>MRTISLSLAALLTAGLTGCGGSTPSTSQAPTTQAPPPQTSQAPTSQAPTTQATSSTPTSRAPSSAPATTGNPGGNSSAGGKDTPEASAEAFLRGFGNKDGKAICDVMAVQGRPMNSIGAGEMCANQMNSTISGMGAGGDQLKQAKVTNVPVSGDTADYSKATFSPQLGKSILQTYKGQKIDGKWYVALG</sequence>
<name>A0A255H8S5_9ACTN</name>
<organism evidence="2 3">
    <name type="scientific">Enemella dayhoffiae</name>
    <dbReference type="NCBI Taxonomy" id="2016507"/>
    <lineage>
        <taxon>Bacteria</taxon>
        <taxon>Bacillati</taxon>
        <taxon>Actinomycetota</taxon>
        <taxon>Actinomycetes</taxon>
        <taxon>Propionibacteriales</taxon>
        <taxon>Propionibacteriaceae</taxon>
        <taxon>Enemella</taxon>
    </lineage>
</organism>
<feature type="compositionally biased region" description="Low complexity" evidence="1">
    <location>
        <begin position="17"/>
        <end position="32"/>
    </location>
</feature>
<evidence type="ECO:0008006" key="4">
    <source>
        <dbReference type="Google" id="ProtNLM"/>
    </source>
</evidence>
<gene>
    <name evidence="2" type="ORF">CGZ93_04790</name>
</gene>
<dbReference type="PROSITE" id="PS51257">
    <property type="entry name" value="PROKAR_LIPOPROTEIN"/>
    <property type="match status" value="1"/>
</dbReference>
<evidence type="ECO:0000256" key="1">
    <source>
        <dbReference type="SAM" id="MobiDB-lite"/>
    </source>
</evidence>